<protein>
    <submittedName>
        <fullName evidence="2">Type II secretion system protein</fullName>
    </submittedName>
</protein>
<dbReference type="NCBIfam" id="TIGR02532">
    <property type="entry name" value="IV_pilin_GFxxxE"/>
    <property type="match status" value="1"/>
</dbReference>
<dbReference type="InterPro" id="IPR012902">
    <property type="entry name" value="N_methyl_site"/>
</dbReference>
<evidence type="ECO:0000313" key="2">
    <source>
        <dbReference type="EMBL" id="MCA9391847.1"/>
    </source>
</evidence>
<dbReference type="PROSITE" id="PS00409">
    <property type="entry name" value="PROKAR_NTER_METHYL"/>
    <property type="match status" value="1"/>
</dbReference>
<dbReference type="InterPro" id="IPR045584">
    <property type="entry name" value="Pilin-like"/>
</dbReference>
<dbReference type="Gene3D" id="3.30.700.10">
    <property type="entry name" value="Glycoprotein, Type 4 Pilin"/>
    <property type="match status" value="1"/>
</dbReference>
<dbReference type="EMBL" id="JAGQKZ010000007">
    <property type="protein sequence ID" value="MCA9391847.1"/>
    <property type="molecule type" value="Genomic_DNA"/>
</dbReference>
<sequence length="199" mass="21390">MEKIITTIKNNEGFTLVELLVTITVLGVITGVMITTFISLSSAYDKADVITQINHEGLRSMEQIVRMVRNSYNATVNGTTELILDIPDDSSNVEYSTNGSCKTVTLTHVVNQPSSPNVITKVASDCAGTPSCSALAPCSLTSSDVSVNNLDFTLKEGGTDPDLVTITFDLEQGKDSSLNLDTAEKSSLEFVRNVLTRGY</sequence>
<dbReference type="AlphaFoldDB" id="A0A955LJG0"/>
<keyword evidence="1" id="KW-0472">Membrane</keyword>
<evidence type="ECO:0000313" key="3">
    <source>
        <dbReference type="Proteomes" id="UP000751518"/>
    </source>
</evidence>
<accession>A0A955LJG0</accession>
<reference evidence="2" key="1">
    <citation type="submission" date="2020-04" db="EMBL/GenBank/DDBJ databases">
        <authorList>
            <person name="Zhang T."/>
        </authorList>
    </citation>
    <scope>NUCLEOTIDE SEQUENCE</scope>
    <source>
        <strain evidence="2">HKST-UBA03</strain>
    </source>
</reference>
<evidence type="ECO:0000256" key="1">
    <source>
        <dbReference type="SAM" id="Phobius"/>
    </source>
</evidence>
<organism evidence="2 3">
    <name type="scientific">candidate division WWE3 bacterium</name>
    <dbReference type="NCBI Taxonomy" id="2053526"/>
    <lineage>
        <taxon>Bacteria</taxon>
        <taxon>Katanobacteria</taxon>
    </lineage>
</organism>
<dbReference type="Pfam" id="PF07963">
    <property type="entry name" value="N_methyl"/>
    <property type="match status" value="1"/>
</dbReference>
<keyword evidence="1" id="KW-0812">Transmembrane</keyword>
<feature type="transmembrane region" description="Helical" evidence="1">
    <location>
        <begin position="19"/>
        <end position="40"/>
    </location>
</feature>
<dbReference type="Proteomes" id="UP000751518">
    <property type="component" value="Unassembled WGS sequence"/>
</dbReference>
<gene>
    <name evidence="2" type="ORF">KC614_01415</name>
</gene>
<keyword evidence="1" id="KW-1133">Transmembrane helix</keyword>
<proteinExistence type="predicted"/>
<name>A0A955LJG0_UNCKA</name>
<dbReference type="SUPFAM" id="SSF54523">
    <property type="entry name" value="Pili subunits"/>
    <property type="match status" value="1"/>
</dbReference>
<comment type="caution">
    <text evidence="2">The sequence shown here is derived from an EMBL/GenBank/DDBJ whole genome shotgun (WGS) entry which is preliminary data.</text>
</comment>
<reference evidence="2" key="2">
    <citation type="journal article" date="2021" name="Microbiome">
        <title>Successional dynamics and alternative stable states in a saline activated sludge microbial community over 9 years.</title>
        <authorList>
            <person name="Wang Y."/>
            <person name="Ye J."/>
            <person name="Ju F."/>
            <person name="Liu L."/>
            <person name="Boyd J.A."/>
            <person name="Deng Y."/>
            <person name="Parks D.H."/>
            <person name="Jiang X."/>
            <person name="Yin X."/>
            <person name="Woodcroft B.J."/>
            <person name="Tyson G.W."/>
            <person name="Hugenholtz P."/>
            <person name="Polz M.F."/>
            <person name="Zhang T."/>
        </authorList>
    </citation>
    <scope>NUCLEOTIDE SEQUENCE</scope>
    <source>
        <strain evidence="2">HKST-UBA03</strain>
    </source>
</reference>